<dbReference type="GO" id="GO:0032511">
    <property type="term" value="P:late endosome to vacuole transport via multivesicular body sorting pathway"/>
    <property type="evidence" value="ECO:0007669"/>
    <property type="project" value="EnsemblFungi"/>
</dbReference>
<dbReference type="EMBL" id="HE806316">
    <property type="protein sequence ID" value="CCH58342.1"/>
    <property type="molecule type" value="Genomic_DNA"/>
</dbReference>
<comment type="similarity">
    <text evidence="1">Belongs to the IST1 family.</text>
</comment>
<protein>
    <recommendedName>
        <fullName evidence="5">Regulator of Vps4 activity in the MVB pathway protein</fullName>
    </recommendedName>
</protein>
<accession>I2GW40</accession>
<dbReference type="GO" id="GO:0042030">
    <property type="term" value="F:ATPase inhibitor activity"/>
    <property type="evidence" value="ECO:0007669"/>
    <property type="project" value="EnsemblFungi"/>
</dbReference>
<dbReference type="RefSeq" id="XP_004177861.1">
    <property type="nucleotide sequence ID" value="XM_004177813.1"/>
</dbReference>
<keyword evidence="4" id="KW-1185">Reference proteome</keyword>
<dbReference type="PANTHER" id="PTHR12161">
    <property type="entry name" value="IST1 FAMILY MEMBER"/>
    <property type="match status" value="1"/>
</dbReference>
<dbReference type="OMA" id="HEVREFT"/>
<feature type="region of interest" description="Disordered" evidence="2">
    <location>
        <begin position="97"/>
        <end position="132"/>
    </location>
</feature>
<dbReference type="OrthoDB" id="29853at2759"/>
<dbReference type="FunCoup" id="I2GW40">
    <property type="interactions" value="826"/>
</dbReference>
<dbReference type="GO" id="GO:0099638">
    <property type="term" value="P:endosome to plasma membrane protein transport"/>
    <property type="evidence" value="ECO:0007669"/>
    <property type="project" value="EnsemblFungi"/>
</dbReference>
<gene>
    <name evidence="3" type="primary">TBLA0A05490</name>
    <name evidence="3" type="ORF">TBLA_0A05490</name>
</gene>
<dbReference type="STRING" id="1071380.I2GW40"/>
<dbReference type="GeneID" id="14493102"/>
<dbReference type="Proteomes" id="UP000002866">
    <property type="component" value="Chromosome 1"/>
</dbReference>
<evidence type="ECO:0000313" key="3">
    <source>
        <dbReference type="EMBL" id="CCH58342.1"/>
    </source>
</evidence>
<dbReference type="InterPro" id="IPR005061">
    <property type="entry name" value="Ist1"/>
</dbReference>
<evidence type="ECO:0000313" key="4">
    <source>
        <dbReference type="Proteomes" id="UP000002866"/>
    </source>
</evidence>
<evidence type="ECO:0000256" key="2">
    <source>
        <dbReference type="SAM" id="MobiDB-lite"/>
    </source>
</evidence>
<feature type="region of interest" description="Disordered" evidence="2">
    <location>
        <begin position="211"/>
        <end position="244"/>
    </location>
</feature>
<dbReference type="eggNOG" id="KOG2027">
    <property type="taxonomic scope" value="Eukaryota"/>
</dbReference>
<evidence type="ECO:0000256" key="1">
    <source>
        <dbReference type="ARBA" id="ARBA00005536"/>
    </source>
</evidence>
<dbReference type="GO" id="GO:0005768">
    <property type="term" value="C:endosome"/>
    <property type="evidence" value="ECO:0007669"/>
    <property type="project" value="EnsemblFungi"/>
</dbReference>
<dbReference type="InterPro" id="IPR042277">
    <property type="entry name" value="IST1-like"/>
</dbReference>
<dbReference type="Pfam" id="PF03398">
    <property type="entry name" value="Ist1"/>
    <property type="match status" value="2"/>
</dbReference>
<dbReference type="Gene3D" id="1.20.1260.60">
    <property type="entry name" value="Vacuolar protein sorting-associated protein Ist1"/>
    <property type="match status" value="1"/>
</dbReference>
<evidence type="ECO:0008006" key="5">
    <source>
        <dbReference type="Google" id="ProtNLM"/>
    </source>
</evidence>
<name>I2GW40_HENB6</name>
<dbReference type="AlphaFoldDB" id="I2GW40"/>
<feature type="compositionally biased region" description="Acidic residues" evidence="2">
    <location>
        <begin position="216"/>
        <end position="230"/>
    </location>
</feature>
<organism evidence="3 4">
    <name type="scientific">Henningerozyma blattae (strain ATCC 34711 / CBS 6284 / DSM 70876 / NBRC 10599 / NRRL Y-10934 / UCD 77-7)</name>
    <name type="common">Yeast</name>
    <name type="synonym">Tetrapisispora blattae</name>
    <dbReference type="NCBI Taxonomy" id="1071380"/>
    <lineage>
        <taxon>Eukaryota</taxon>
        <taxon>Fungi</taxon>
        <taxon>Dikarya</taxon>
        <taxon>Ascomycota</taxon>
        <taxon>Saccharomycotina</taxon>
        <taxon>Saccharomycetes</taxon>
        <taxon>Saccharomycetales</taxon>
        <taxon>Saccharomycetaceae</taxon>
        <taxon>Henningerozyma</taxon>
    </lineage>
</organism>
<dbReference type="PANTHER" id="PTHR12161:SF5">
    <property type="entry name" value="IST1 HOMOLOG"/>
    <property type="match status" value="1"/>
</dbReference>
<sequence>MPPHQVPYTVKLKTCLKMCIHRLRYAQEKQISVAKQNRRQVAQLLSEGQEQRARYRAETLILADIHAELFEILLVYCELLTARVHILATLAAENEPAHLPLGSNTPPATPSPNPESNFGMESSNDKPSSERDAVRSMVYAAPYIPEVRELNQLSDLLSHSCKGFLNSPLTAPEKITKKCNPPLPSEELVNLYLTEIAKTYDVTCSLYDASSTSNYDEGDEIDQDDTDSGDETSGCQDEKDDEKKIPMLQSLRIIKITLPQMMKL</sequence>
<dbReference type="HOGENOM" id="CLU_037652_2_0_1"/>
<proteinExistence type="inferred from homology"/>
<dbReference type="KEGG" id="tbl:TBLA_0A05490"/>
<dbReference type="InParanoid" id="I2GW40"/>
<reference evidence="3 4" key="1">
    <citation type="journal article" date="2011" name="Proc. Natl. Acad. Sci. U.S.A.">
        <title>Evolutionary erosion of yeast sex chromosomes by mating-type switching accidents.</title>
        <authorList>
            <person name="Gordon J.L."/>
            <person name="Armisen D."/>
            <person name="Proux-Wera E."/>
            <person name="Oheigeartaigh S.S."/>
            <person name="Byrne K.P."/>
            <person name="Wolfe K.H."/>
        </authorList>
    </citation>
    <scope>NUCLEOTIDE SEQUENCE [LARGE SCALE GENOMIC DNA]</scope>
    <source>
        <strain evidence="4">ATCC 34711 / CBS 6284 / DSM 70876 / NBRC 10599 / NRRL Y-10934 / UCD 77-7</strain>
    </source>
</reference>
<feature type="compositionally biased region" description="Basic and acidic residues" evidence="2">
    <location>
        <begin position="123"/>
        <end position="132"/>
    </location>
</feature>